<evidence type="ECO:0000313" key="1">
    <source>
        <dbReference type="EMBL" id="TMW61386.1"/>
    </source>
</evidence>
<sequence length="174" mass="19333">MKPRLPKLAMPSLQLSPEEQCAVVEEFEALLAETLAHERQFRSSNVSLDKKHWKEIKSHEDFRVYKERKQKNADPADMHCDTSPSIMASRFLSMRELPIMSTSTVDSSEGDLGFVASVKDPKVPMVVAAGHVEGALKDIVFGALASDDLMETTSRVYEGQNLRLKGPGDNSRAD</sequence>
<dbReference type="PANTHER" id="PTHR13510">
    <property type="entry name" value="FYVE-FINGER-CONTAINING RAB5 EFFECTOR PROTEIN RABENOSYN-5-RELATED"/>
    <property type="match status" value="1"/>
</dbReference>
<proteinExistence type="predicted"/>
<reference evidence="1" key="1">
    <citation type="submission" date="2019-03" db="EMBL/GenBank/DDBJ databases">
        <title>Long read genome sequence of the mycoparasitic Pythium oligandrum ATCC 38472 isolated from sugarbeet rhizosphere.</title>
        <authorList>
            <person name="Gaulin E."/>
        </authorList>
    </citation>
    <scope>NUCLEOTIDE SEQUENCE</scope>
    <source>
        <strain evidence="1">ATCC 38472_TT</strain>
    </source>
</reference>
<protein>
    <submittedName>
        <fullName evidence="1">Uncharacterized protein</fullName>
    </submittedName>
</protein>
<dbReference type="AlphaFoldDB" id="A0A8K1CDG7"/>
<name>A0A8K1CDG7_PYTOL</name>
<dbReference type="OrthoDB" id="92924at2759"/>
<dbReference type="InterPro" id="IPR052727">
    <property type="entry name" value="Rab4/Rab5_effector"/>
</dbReference>
<organism evidence="1 2">
    <name type="scientific">Pythium oligandrum</name>
    <name type="common">Mycoparasitic fungus</name>
    <dbReference type="NCBI Taxonomy" id="41045"/>
    <lineage>
        <taxon>Eukaryota</taxon>
        <taxon>Sar</taxon>
        <taxon>Stramenopiles</taxon>
        <taxon>Oomycota</taxon>
        <taxon>Peronosporomycetes</taxon>
        <taxon>Pythiales</taxon>
        <taxon>Pythiaceae</taxon>
        <taxon>Pythium</taxon>
    </lineage>
</organism>
<dbReference type="EMBL" id="SPLM01000076">
    <property type="protein sequence ID" value="TMW61386.1"/>
    <property type="molecule type" value="Genomic_DNA"/>
</dbReference>
<evidence type="ECO:0000313" key="2">
    <source>
        <dbReference type="Proteomes" id="UP000794436"/>
    </source>
</evidence>
<accession>A0A8K1CDG7</accession>
<keyword evidence="2" id="KW-1185">Reference proteome</keyword>
<gene>
    <name evidence="1" type="ORF">Poli38472_012577</name>
</gene>
<comment type="caution">
    <text evidence="1">The sequence shown here is derived from an EMBL/GenBank/DDBJ whole genome shotgun (WGS) entry which is preliminary data.</text>
</comment>
<dbReference type="PANTHER" id="PTHR13510:SF44">
    <property type="entry name" value="RABENOSYN-5"/>
    <property type="match status" value="1"/>
</dbReference>
<dbReference type="Proteomes" id="UP000794436">
    <property type="component" value="Unassembled WGS sequence"/>
</dbReference>